<dbReference type="OrthoDB" id="2564740at2759"/>
<organism evidence="3 4">
    <name type="scientific">Naganishia liquefaciens</name>
    <dbReference type="NCBI Taxonomy" id="104408"/>
    <lineage>
        <taxon>Eukaryota</taxon>
        <taxon>Fungi</taxon>
        <taxon>Dikarya</taxon>
        <taxon>Basidiomycota</taxon>
        <taxon>Agaricomycotina</taxon>
        <taxon>Tremellomycetes</taxon>
        <taxon>Filobasidiales</taxon>
        <taxon>Filobasidiaceae</taxon>
        <taxon>Naganishia</taxon>
    </lineage>
</organism>
<feature type="compositionally biased region" description="Low complexity" evidence="2">
    <location>
        <begin position="126"/>
        <end position="140"/>
    </location>
</feature>
<dbReference type="AlphaFoldDB" id="A0A8H3U089"/>
<feature type="coiled-coil region" evidence="1">
    <location>
        <begin position="178"/>
        <end position="221"/>
    </location>
</feature>
<feature type="region of interest" description="Disordered" evidence="2">
    <location>
        <begin position="239"/>
        <end position="271"/>
    </location>
</feature>
<feature type="compositionally biased region" description="Polar residues" evidence="2">
    <location>
        <begin position="239"/>
        <end position="251"/>
    </location>
</feature>
<evidence type="ECO:0000313" key="3">
    <source>
        <dbReference type="EMBL" id="GHJ90343.1"/>
    </source>
</evidence>
<name>A0A8H3U089_9TREE</name>
<feature type="region of interest" description="Disordered" evidence="2">
    <location>
        <begin position="53"/>
        <end position="164"/>
    </location>
</feature>
<evidence type="ECO:0000313" key="4">
    <source>
        <dbReference type="Proteomes" id="UP000620104"/>
    </source>
</evidence>
<dbReference type="EMBL" id="BLZA01000058">
    <property type="protein sequence ID" value="GHJ90343.1"/>
    <property type="molecule type" value="Genomic_DNA"/>
</dbReference>
<accession>A0A8H3U089</accession>
<proteinExistence type="predicted"/>
<comment type="caution">
    <text evidence="3">The sequence shown here is derived from an EMBL/GenBank/DDBJ whole genome shotgun (WGS) entry which is preliminary data.</text>
</comment>
<protein>
    <submittedName>
        <fullName evidence="3">Uncharacterized protein</fullName>
    </submittedName>
</protein>
<sequence>MDRDEEETEDTSRRAADGDEYELPRVIWLPDTVASQDDLLRRTTKDTFQALPCTQTTESSRLLRNRSLETPRRGETTASGPMGPGVFTSAEHTTSSGRRPTRRIRSLPTPYSASGSTTTNSSRCPTLGGSSTRSLGSALTPDTARDSTRSAIEVTSCGSPSDRLGQLMTQLGERFSHRNEARKRRAEMQEKVTLQNQQIELMRLERAKREAEERERAHALRDTGSTMGPLQRQPQAAVTTGLPGTNVNQAGQPDAKRRAVEVPSTRPRHPLAQSDVNRTYVLANQLPAKSAPVTRPPPQQQLQKTSMPIRSTNSLARIAQEHQPQVDPPVARMQVHSTYQGHPVDVATSTRPTAHQPTRQSPIVQPVAPIVDIEPEPETGNHPTSDTSFESLNDMDGLFNAGGEEVEALFRACDGF</sequence>
<evidence type="ECO:0000256" key="1">
    <source>
        <dbReference type="SAM" id="Coils"/>
    </source>
</evidence>
<feature type="compositionally biased region" description="Basic and acidic residues" evidence="2">
    <location>
        <begin position="66"/>
        <end position="75"/>
    </location>
</feature>
<dbReference type="Proteomes" id="UP000620104">
    <property type="component" value="Unassembled WGS sequence"/>
</dbReference>
<feature type="compositionally biased region" description="Polar residues" evidence="2">
    <location>
        <begin position="109"/>
        <end position="124"/>
    </location>
</feature>
<evidence type="ECO:0000256" key="2">
    <source>
        <dbReference type="SAM" id="MobiDB-lite"/>
    </source>
</evidence>
<feature type="compositionally biased region" description="Polar residues" evidence="2">
    <location>
        <begin position="53"/>
        <end position="62"/>
    </location>
</feature>
<feature type="region of interest" description="Disordered" evidence="2">
    <location>
        <begin position="1"/>
        <end position="22"/>
    </location>
</feature>
<keyword evidence="4" id="KW-1185">Reference proteome</keyword>
<reference evidence="3" key="1">
    <citation type="submission" date="2020-07" db="EMBL/GenBank/DDBJ databases">
        <title>Draft Genome Sequence of a Deep-Sea Yeast, Naganishia (Cryptococcus) liquefaciens strain N6.</title>
        <authorList>
            <person name="Han Y.W."/>
            <person name="Kajitani R."/>
            <person name="Morimoto H."/>
            <person name="Parhat M."/>
            <person name="Tsubouchi H."/>
            <person name="Bakenova O."/>
            <person name="Ogata M."/>
            <person name="Argunhan B."/>
            <person name="Aoki R."/>
            <person name="Kajiwara S."/>
            <person name="Itoh T."/>
            <person name="Iwasaki H."/>
        </authorList>
    </citation>
    <scope>NUCLEOTIDE SEQUENCE</scope>
    <source>
        <strain evidence="3">N6</strain>
    </source>
</reference>
<keyword evidence="1" id="KW-0175">Coiled coil</keyword>
<gene>
    <name evidence="3" type="ORF">NliqN6_6745</name>
</gene>